<gene>
    <name evidence="1" type="ORF">JYZ213_LOCUS17542</name>
</gene>
<dbReference type="Gene3D" id="2.70.150.10">
    <property type="entry name" value="Calcium-transporting ATPase, cytoplasmic transduction domain A"/>
    <property type="match status" value="1"/>
</dbReference>
<proteinExistence type="predicted"/>
<organism evidence="1 2">
    <name type="scientific">Adineta steineri</name>
    <dbReference type="NCBI Taxonomy" id="433720"/>
    <lineage>
        <taxon>Eukaryota</taxon>
        <taxon>Metazoa</taxon>
        <taxon>Spiralia</taxon>
        <taxon>Gnathifera</taxon>
        <taxon>Rotifera</taxon>
        <taxon>Eurotatoria</taxon>
        <taxon>Bdelloidea</taxon>
        <taxon>Adinetida</taxon>
        <taxon>Adinetidae</taxon>
        <taxon>Adineta</taxon>
    </lineage>
</organism>
<sequence length="127" mass="14775">MFNILISFFKKKLKTDKYVAGADDSSMFGLIRNQIKERMDLCNEELIEKLHSSDYNDFCMIVFSAWKTEQESRQKYEEREKTVLRNNQIQEILVTDVVVGDICVLKAGGDGLRHKNEKYDIALWSGT</sequence>
<evidence type="ECO:0000313" key="2">
    <source>
        <dbReference type="Proteomes" id="UP000663845"/>
    </source>
</evidence>
<dbReference type="Proteomes" id="UP000663845">
    <property type="component" value="Unassembled WGS sequence"/>
</dbReference>
<evidence type="ECO:0000313" key="1">
    <source>
        <dbReference type="EMBL" id="CAF1029954.1"/>
    </source>
</evidence>
<comment type="caution">
    <text evidence="1">The sequence shown here is derived from an EMBL/GenBank/DDBJ whole genome shotgun (WGS) entry which is preliminary data.</text>
</comment>
<dbReference type="AlphaFoldDB" id="A0A814IXU1"/>
<dbReference type="EMBL" id="CAJNOG010000165">
    <property type="protein sequence ID" value="CAF1029954.1"/>
    <property type="molecule type" value="Genomic_DNA"/>
</dbReference>
<accession>A0A814IXU1</accession>
<protein>
    <submittedName>
        <fullName evidence="1">Uncharacterized protein</fullName>
    </submittedName>
</protein>
<reference evidence="1" key="1">
    <citation type="submission" date="2021-02" db="EMBL/GenBank/DDBJ databases">
        <authorList>
            <person name="Nowell W R."/>
        </authorList>
    </citation>
    <scope>NUCLEOTIDE SEQUENCE</scope>
</reference>
<name>A0A814IXU1_9BILA</name>